<keyword evidence="2" id="KW-1185">Reference proteome</keyword>
<dbReference type="OrthoDB" id="3330436at2759"/>
<protein>
    <submittedName>
        <fullName evidence="1">Uncharacterized protein</fullName>
    </submittedName>
</protein>
<reference evidence="1 2" key="1">
    <citation type="journal article" date="2016" name="Mol. Biol. Evol.">
        <title>Comparative Genomics of Early-Diverging Mushroom-Forming Fungi Provides Insights into the Origins of Lignocellulose Decay Capabilities.</title>
        <authorList>
            <person name="Nagy L.G."/>
            <person name="Riley R."/>
            <person name="Tritt A."/>
            <person name="Adam C."/>
            <person name="Daum C."/>
            <person name="Floudas D."/>
            <person name="Sun H."/>
            <person name="Yadav J.S."/>
            <person name="Pangilinan J."/>
            <person name="Larsson K.H."/>
            <person name="Matsuura K."/>
            <person name="Barry K."/>
            <person name="Labutti K."/>
            <person name="Kuo R."/>
            <person name="Ohm R.A."/>
            <person name="Bhattacharya S.S."/>
            <person name="Shirouzu T."/>
            <person name="Yoshinaga Y."/>
            <person name="Martin F.M."/>
            <person name="Grigoriev I.V."/>
            <person name="Hibbett D.S."/>
        </authorList>
    </citation>
    <scope>NUCLEOTIDE SEQUENCE [LARGE SCALE GENOMIC DNA]</scope>
    <source>
        <strain evidence="1 2">L-15889</strain>
    </source>
</reference>
<dbReference type="Proteomes" id="UP000076727">
    <property type="component" value="Unassembled WGS sequence"/>
</dbReference>
<proteinExistence type="predicted"/>
<organism evidence="1 2">
    <name type="scientific">Daedalea quercina L-15889</name>
    <dbReference type="NCBI Taxonomy" id="1314783"/>
    <lineage>
        <taxon>Eukaryota</taxon>
        <taxon>Fungi</taxon>
        <taxon>Dikarya</taxon>
        <taxon>Basidiomycota</taxon>
        <taxon>Agaricomycotina</taxon>
        <taxon>Agaricomycetes</taxon>
        <taxon>Polyporales</taxon>
        <taxon>Fomitopsis</taxon>
    </lineage>
</organism>
<dbReference type="EMBL" id="KV429033">
    <property type="protein sequence ID" value="KZT74496.1"/>
    <property type="molecule type" value="Genomic_DNA"/>
</dbReference>
<accession>A0A165U783</accession>
<evidence type="ECO:0000313" key="1">
    <source>
        <dbReference type="EMBL" id="KZT74496.1"/>
    </source>
</evidence>
<dbReference type="AlphaFoldDB" id="A0A165U783"/>
<name>A0A165U783_9APHY</name>
<gene>
    <name evidence="1" type="ORF">DAEQUDRAFT_753922</name>
</gene>
<evidence type="ECO:0000313" key="2">
    <source>
        <dbReference type="Proteomes" id="UP000076727"/>
    </source>
</evidence>
<sequence length="370" mass="41327">MGFLSDNPERAGRITQLATGVDQIMQHAKSLDESLSQDDLKQISDDVLRFKGYKTTDEMLASIASALDPEKKVAFLNMLEDTKASEPYKNLVAMIGGVWGADKLWQFFALPEMVGFKELAAALFTTELTISKSVLACAKTWFEKAPPAQKLVPGEIEMQSIRKIQPRALTHFEQLEVDQLAIEGQQATLRLRLARLAAIEEVALGSRVLARLGNVAVGIAIGVVIETAVEGLNMSSYKEAERECQIARLQAKYHERIFDALSELKTSFITARDALKDVDGAPPEARGYLKKRAEEHNKEAGEKLFQKLKDRNYETAYKILHEADLKRVPKPYLEDDMEEPELINATLEAVKKQAQKAAEEAKKKEQEAHT</sequence>